<dbReference type="Proteomes" id="UP000681610">
    <property type="component" value="Unassembled WGS sequence"/>
</dbReference>
<keyword evidence="2" id="KW-1185">Reference proteome</keyword>
<gene>
    <name evidence="1" type="ORF">J4N46_02080</name>
</gene>
<name>A0ABS3PW54_9FLAO</name>
<accession>A0ABS3PW54</accession>
<organism evidence="1 2">
    <name type="scientific">Capnocytophaga bilenii</name>
    <dbReference type="NCBI Taxonomy" id="2819369"/>
    <lineage>
        <taxon>Bacteria</taxon>
        <taxon>Pseudomonadati</taxon>
        <taxon>Bacteroidota</taxon>
        <taxon>Flavobacteriia</taxon>
        <taxon>Flavobacteriales</taxon>
        <taxon>Flavobacteriaceae</taxon>
        <taxon>Capnocytophaga</taxon>
    </lineage>
</organism>
<evidence type="ECO:0000313" key="2">
    <source>
        <dbReference type="Proteomes" id="UP000681610"/>
    </source>
</evidence>
<comment type="caution">
    <text evidence="1">The sequence shown here is derived from an EMBL/GenBank/DDBJ whole genome shotgun (WGS) entry which is preliminary data.</text>
</comment>
<reference evidence="1 2" key="1">
    <citation type="submission" date="2021-03" db="EMBL/GenBank/DDBJ databases">
        <title>Isolation and description of Capnocytophaga bilenii sp. nov., a novel Capnocytophaga species, isolated from a gingivitis subject.</title>
        <authorList>
            <person name="Antezack A."/>
            <person name="Monnet-Corti V."/>
            <person name="La Scola B."/>
        </authorList>
    </citation>
    <scope>NUCLEOTIDE SEQUENCE [LARGE SCALE GENOMIC DNA]</scope>
    <source>
        <strain evidence="1 2">Marseille-Q4570</strain>
    </source>
</reference>
<evidence type="ECO:0000313" key="1">
    <source>
        <dbReference type="EMBL" id="MBO1883233.1"/>
    </source>
</evidence>
<dbReference type="EMBL" id="JAGDYP010000001">
    <property type="protein sequence ID" value="MBO1883233.1"/>
    <property type="molecule type" value="Genomic_DNA"/>
</dbReference>
<sequence>MALLKLNKNELINYQLIGIETPLPDYKLAYKLNQKLHIQLAKHNDYEPLIATNQQYHSYYTWQDPATDLKWHCISNKMLIEGTPNQLFGIEYLIDKYKTIDYFLKIDTLDTDLCNANTIMQQLIPLKCKIIDPNKLNLKHNYIFQEC</sequence>
<dbReference type="NCBIfam" id="NF033205">
    <property type="entry name" value="IPExxxVDY"/>
    <property type="match status" value="1"/>
</dbReference>
<proteinExistence type="predicted"/>
<dbReference type="InterPro" id="IPR047690">
    <property type="entry name" value="IPExxxVDY_fam"/>
</dbReference>
<dbReference type="RefSeq" id="WP_208057932.1">
    <property type="nucleotide sequence ID" value="NZ_JAGDYP010000001.1"/>
</dbReference>
<protein>
    <submittedName>
        <fullName evidence="1">IPExxxVDY family protein</fullName>
    </submittedName>
</protein>